<dbReference type="InterPro" id="IPR050502">
    <property type="entry name" value="Euk_RNA-bind_prot"/>
</dbReference>
<sequence length="294" mass="32439">MADLKRPRVEEEVNEKDDAVRLVPLLKRETLVAIVCAGLEDNADLCSSVMQAANREDDCRNLFIRNLPFNATSDHLKEAFQPFGTLVDCTVVYDKKSSASKGYGFVKYDNARSALRAIDADVTILGNSINKNFACLRAKSKSTPSPAPFVPSPAAQSIPSYGSDRKIMIRNLPFDATEDDVRTFFSRYGTLFDFIICHDHSTGKSKGYGFVTFTTDASTYACLSDPNPKVIRNRVITASLASQHKKPHRKEDTDAEMAKQLYAMQMQAMYSVQPSAFPGMVPTYAPGSLQGGYS</sequence>
<dbReference type="EMBL" id="LXWW01000577">
    <property type="protein sequence ID" value="OAO11867.1"/>
    <property type="molecule type" value="Genomic_DNA"/>
</dbReference>
<dbReference type="CDD" id="cd00590">
    <property type="entry name" value="RRM_SF"/>
    <property type="match status" value="1"/>
</dbReference>
<dbReference type="Pfam" id="PF00076">
    <property type="entry name" value="RRM_1"/>
    <property type="match status" value="2"/>
</dbReference>
<dbReference type="InterPro" id="IPR012677">
    <property type="entry name" value="Nucleotide-bd_a/b_plait_sf"/>
</dbReference>
<dbReference type="AlphaFoldDB" id="A0A196S720"/>
<dbReference type="STRING" id="478820.A0A196S720"/>
<dbReference type="PANTHER" id="PTHR48025:SF1">
    <property type="entry name" value="RRM DOMAIN-CONTAINING PROTEIN"/>
    <property type="match status" value="1"/>
</dbReference>
<evidence type="ECO:0000256" key="1">
    <source>
        <dbReference type="ARBA" id="ARBA00022884"/>
    </source>
</evidence>
<evidence type="ECO:0000256" key="2">
    <source>
        <dbReference type="PROSITE-ProRule" id="PRU00176"/>
    </source>
</evidence>
<comment type="caution">
    <text evidence="4">The sequence shown here is derived from an EMBL/GenBank/DDBJ whole genome shotgun (WGS) entry which is preliminary data.</text>
</comment>
<dbReference type="InterPro" id="IPR000504">
    <property type="entry name" value="RRM_dom"/>
</dbReference>
<evidence type="ECO:0000313" key="5">
    <source>
        <dbReference type="Proteomes" id="UP000078348"/>
    </source>
</evidence>
<keyword evidence="5" id="KW-1185">Reference proteome</keyword>
<dbReference type="Proteomes" id="UP000078348">
    <property type="component" value="Unassembled WGS sequence"/>
</dbReference>
<dbReference type="GO" id="GO:0003729">
    <property type="term" value="F:mRNA binding"/>
    <property type="evidence" value="ECO:0007669"/>
    <property type="project" value="TreeGrafter"/>
</dbReference>
<proteinExistence type="predicted"/>
<accession>A0A196S720</accession>
<dbReference type="InterPro" id="IPR035979">
    <property type="entry name" value="RBD_domain_sf"/>
</dbReference>
<dbReference type="Gene3D" id="3.30.70.330">
    <property type="match status" value="2"/>
</dbReference>
<protein>
    <recommendedName>
        <fullName evidence="3">RRM domain-containing protein</fullName>
    </recommendedName>
</protein>
<evidence type="ECO:0000259" key="3">
    <source>
        <dbReference type="PROSITE" id="PS50102"/>
    </source>
</evidence>
<dbReference type="PROSITE" id="PS50102">
    <property type="entry name" value="RRM"/>
    <property type="match status" value="2"/>
</dbReference>
<feature type="domain" description="RRM" evidence="3">
    <location>
        <begin position="60"/>
        <end position="140"/>
    </location>
</feature>
<organism evidence="4 5">
    <name type="scientific">Blastocystis sp. subtype 1 (strain ATCC 50177 / NandII)</name>
    <dbReference type="NCBI Taxonomy" id="478820"/>
    <lineage>
        <taxon>Eukaryota</taxon>
        <taxon>Sar</taxon>
        <taxon>Stramenopiles</taxon>
        <taxon>Bigyra</taxon>
        <taxon>Opalozoa</taxon>
        <taxon>Opalinata</taxon>
        <taxon>Blastocystidae</taxon>
        <taxon>Blastocystis</taxon>
    </lineage>
</organism>
<dbReference type="SMART" id="SM00360">
    <property type="entry name" value="RRM"/>
    <property type="match status" value="2"/>
</dbReference>
<evidence type="ECO:0000313" key="4">
    <source>
        <dbReference type="EMBL" id="OAO11867.1"/>
    </source>
</evidence>
<keyword evidence="1 2" id="KW-0694">RNA-binding</keyword>
<name>A0A196S720_BLAHN</name>
<dbReference type="PANTHER" id="PTHR48025">
    <property type="entry name" value="OS02G0815200 PROTEIN"/>
    <property type="match status" value="1"/>
</dbReference>
<dbReference type="OrthoDB" id="201217at2759"/>
<feature type="domain" description="RRM" evidence="3">
    <location>
        <begin position="165"/>
        <end position="243"/>
    </location>
</feature>
<dbReference type="SUPFAM" id="SSF54928">
    <property type="entry name" value="RNA-binding domain, RBD"/>
    <property type="match status" value="2"/>
</dbReference>
<gene>
    <name evidence="4" type="ORF">AV274_6480</name>
</gene>
<reference evidence="4 5" key="1">
    <citation type="submission" date="2016-05" db="EMBL/GenBank/DDBJ databases">
        <title>Nuclear genome of Blastocystis sp. subtype 1 NandII.</title>
        <authorList>
            <person name="Gentekaki E."/>
            <person name="Curtis B."/>
            <person name="Stairs C."/>
            <person name="Eme L."/>
            <person name="Herman E."/>
            <person name="Klimes V."/>
            <person name="Arias M.C."/>
            <person name="Elias M."/>
            <person name="Hilliou F."/>
            <person name="Klute M."/>
            <person name="Malik S.-B."/>
            <person name="Pightling A."/>
            <person name="Rachubinski R."/>
            <person name="Salas D."/>
            <person name="Schlacht A."/>
            <person name="Suga H."/>
            <person name="Archibald J."/>
            <person name="Ball S.G."/>
            <person name="Clark G."/>
            <person name="Dacks J."/>
            <person name="Van Der Giezen M."/>
            <person name="Tsaousis A."/>
            <person name="Roger A."/>
        </authorList>
    </citation>
    <scope>NUCLEOTIDE SEQUENCE [LARGE SCALE GENOMIC DNA]</scope>
    <source>
        <strain evidence="5">ATCC 50177 / NandII</strain>
    </source>
</reference>